<accession>A0ABN7AJB7</accession>
<sequence>MVNICREWQMRKTFDEGEENSHAKMLVRSLHLETRPTGAGVCRKLRKIEEEDGRKGRSSRLVPGRRDGYHRPSIGTSRRGRELINTECRPEALMNRVAPPGTDKTLRGNRKQLIPSVQCPQAAVGCQALFLFAYH</sequence>
<reference evidence="2 3" key="1">
    <citation type="submission" date="2023-09" db="EMBL/GenBank/DDBJ databases">
        <title>Nesidiocoris tenuis whole genome shotgun sequence.</title>
        <authorList>
            <person name="Shibata T."/>
            <person name="Shimoda M."/>
            <person name="Kobayashi T."/>
            <person name="Uehara T."/>
        </authorList>
    </citation>
    <scope>NUCLEOTIDE SEQUENCE [LARGE SCALE GENOMIC DNA]</scope>
    <source>
        <strain evidence="2 3">Japan</strain>
    </source>
</reference>
<protein>
    <submittedName>
        <fullName evidence="2">Uncharacterized protein</fullName>
    </submittedName>
</protein>
<feature type="region of interest" description="Disordered" evidence="1">
    <location>
        <begin position="50"/>
        <end position="79"/>
    </location>
</feature>
<organism evidence="2 3">
    <name type="scientific">Nesidiocoris tenuis</name>
    <dbReference type="NCBI Taxonomy" id="355587"/>
    <lineage>
        <taxon>Eukaryota</taxon>
        <taxon>Metazoa</taxon>
        <taxon>Ecdysozoa</taxon>
        <taxon>Arthropoda</taxon>
        <taxon>Hexapoda</taxon>
        <taxon>Insecta</taxon>
        <taxon>Pterygota</taxon>
        <taxon>Neoptera</taxon>
        <taxon>Paraneoptera</taxon>
        <taxon>Hemiptera</taxon>
        <taxon>Heteroptera</taxon>
        <taxon>Panheteroptera</taxon>
        <taxon>Cimicomorpha</taxon>
        <taxon>Miridae</taxon>
        <taxon>Dicyphina</taxon>
        <taxon>Nesidiocoris</taxon>
    </lineage>
</organism>
<name>A0ABN7AJB7_9HEMI</name>
<dbReference type="Proteomes" id="UP001307889">
    <property type="component" value="Chromosome 3"/>
</dbReference>
<evidence type="ECO:0000256" key="1">
    <source>
        <dbReference type="SAM" id="MobiDB-lite"/>
    </source>
</evidence>
<proteinExistence type="predicted"/>
<gene>
    <name evidence="2" type="ORF">NTJ_04857</name>
</gene>
<evidence type="ECO:0000313" key="3">
    <source>
        <dbReference type="Proteomes" id="UP001307889"/>
    </source>
</evidence>
<evidence type="ECO:0000313" key="2">
    <source>
        <dbReference type="EMBL" id="BES92048.1"/>
    </source>
</evidence>
<keyword evidence="3" id="KW-1185">Reference proteome</keyword>
<dbReference type="EMBL" id="AP028911">
    <property type="protein sequence ID" value="BES92048.1"/>
    <property type="molecule type" value="Genomic_DNA"/>
</dbReference>